<proteinExistence type="predicted"/>
<dbReference type="RefSeq" id="WP_367722769.1">
    <property type="nucleotide sequence ID" value="NZ_JBFOCI010000002.1"/>
</dbReference>
<dbReference type="SUPFAM" id="SSF56801">
    <property type="entry name" value="Acetyl-CoA synthetase-like"/>
    <property type="match status" value="1"/>
</dbReference>
<keyword evidence="2" id="KW-1185">Reference proteome</keyword>
<dbReference type="GO" id="GO:0016874">
    <property type="term" value="F:ligase activity"/>
    <property type="evidence" value="ECO:0007669"/>
    <property type="project" value="UniProtKB-KW"/>
</dbReference>
<accession>A0ABV3QX79</accession>
<dbReference type="PANTHER" id="PTHR36932">
    <property type="entry name" value="CAPSULAR POLYSACCHARIDE BIOSYNTHESIS PROTEIN"/>
    <property type="match status" value="1"/>
</dbReference>
<gene>
    <name evidence="1" type="ORF">ABUE31_06780</name>
</gene>
<dbReference type="InterPro" id="IPR042099">
    <property type="entry name" value="ANL_N_sf"/>
</dbReference>
<sequence length="447" mass="50136">MIGLRHWQLARGIATALVFYPVAEAIERRDVASKIVKLRRHYALSPAEREAASKVRLAEMLQFAGANVPYYRDLFSRLGFDPGRAAADPARLEELPLLTKDIIDEQGERLLSRPLAETRHHACRTGGSTGRKAVIFYDQDAADYSSAVTAYCRERIGATRLRSTLHFAARYADVERRGWPDRETFKCLAMNRSNIFFDRVDAPALAAMWRTIERRSPYLVHAHPSTVFALAMHLSDSKAAGVATAFEVFESSGEVLDQRKRRIISDVFGCRVINRYGLAEFGIIAYELHDRRGALDLLDSECWAETQPGDGEEPGRLIVTGLRNRLMPLIRYDTGDLASISRVDGVPVLENLVGRVHDTIEVGGAPYLTHHLQDVLDHRVQGIRDFQFDMRTNPPTLRIVPEPDADTQEIASRVRAQWGDAFGLAFVGADEMVRVGDRAKFRHVVSA</sequence>
<dbReference type="InterPro" id="IPR053158">
    <property type="entry name" value="CapK_Type1_Caps_Biosynth"/>
</dbReference>
<dbReference type="PANTHER" id="PTHR36932:SF1">
    <property type="entry name" value="CAPSULAR POLYSACCHARIDE BIOSYNTHESIS PROTEIN"/>
    <property type="match status" value="1"/>
</dbReference>
<evidence type="ECO:0000313" key="1">
    <source>
        <dbReference type="EMBL" id="MEW9805680.1"/>
    </source>
</evidence>
<protein>
    <submittedName>
        <fullName evidence="1">Phenylacetate--CoA ligase family protein</fullName>
    </submittedName>
</protein>
<keyword evidence="1" id="KW-0436">Ligase</keyword>
<dbReference type="EMBL" id="JBFOCI010000002">
    <property type="protein sequence ID" value="MEW9805680.1"/>
    <property type="molecule type" value="Genomic_DNA"/>
</dbReference>
<dbReference type="Gene3D" id="3.40.50.12780">
    <property type="entry name" value="N-terminal domain of ligase-like"/>
    <property type="match status" value="1"/>
</dbReference>
<evidence type="ECO:0000313" key="2">
    <source>
        <dbReference type="Proteomes" id="UP001556196"/>
    </source>
</evidence>
<reference evidence="1 2" key="1">
    <citation type="submission" date="2024-06" db="EMBL/GenBank/DDBJ databases">
        <authorList>
            <person name="Tuo L."/>
        </authorList>
    </citation>
    <scope>NUCLEOTIDE SEQUENCE [LARGE SCALE GENOMIC DNA]</scope>
    <source>
        <strain evidence="1 2">ZMM04-5</strain>
    </source>
</reference>
<organism evidence="1 2">
    <name type="scientific">Mesorhizobium marinum</name>
    <dbReference type="NCBI Taxonomy" id="3228790"/>
    <lineage>
        <taxon>Bacteria</taxon>
        <taxon>Pseudomonadati</taxon>
        <taxon>Pseudomonadota</taxon>
        <taxon>Alphaproteobacteria</taxon>
        <taxon>Hyphomicrobiales</taxon>
        <taxon>Phyllobacteriaceae</taxon>
        <taxon>Mesorhizobium</taxon>
    </lineage>
</organism>
<name>A0ABV3QX79_9HYPH</name>
<dbReference type="Proteomes" id="UP001556196">
    <property type="component" value="Unassembled WGS sequence"/>
</dbReference>
<comment type="caution">
    <text evidence="1">The sequence shown here is derived from an EMBL/GenBank/DDBJ whole genome shotgun (WGS) entry which is preliminary data.</text>
</comment>